<dbReference type="SUPFAM" id="SSF69118">
    <property type="entry name" value="AhpD-like"/>
    <property type="match status" value="1"/>
</dbReference>
<dbReference type="Pfam" id="PF02627">
    <property type="entry name" value="CMD"/>
    <property type="match status" value="1"/>
</dbReference>
<evidence type="ECO:0000313" key="2">
    <source>
        <dbReference type="EMBL" id="KGK97884.1"/>
    </source>
</evidence>
<keyword evidence="3" id="KW-1185">Reference proteome</keyword>
<accession>A0A099SYW5</accession>
<sequence>MTGNTEEIKQVKGSMPKAIKMAKEMDDDFGQGLAGFYKAIWKDREDGLSMKNKHLMVFAIACSKNNTNSAKKILVKLKKHGATRAEVLDAMMMAAWTGGIQNFTDISTDVLPEMDKLGY</sequence>
<feature type="domain" description="Carboxymuconolactone decarboxylase-like" evidence="1">
    <location>
        <begin position="28"/>
        <end position="103"/>
    </location>
</feature>
<dbReference type="RefSeq" id="WP_048195014.1">
    <property type="nucleotide sequence ID" value="NZ_CAAGSM010000001.1"/>
</dbReference>
<evidence type="ECO:0000259" key="1">
    <source>
        <dbReference type="Pfam" id="PF02627"/>
    </source>
</evidence>
<reference evidence="2 3" key="1">
    <citation type="submission" date="2014-09" db="EMBL/GenBank/DDBJ databases">
        <title>Draft genome sequence of an obligately methylotrophic methanogen, Methanococcoides methylutens, isolated from marine sediment.</title>
        <authorList>
            <person name="Guan Y."/>
            <person name="Ngugi D.K."/>
            <person name="Blom J."/>
            <person name="Ali S."/>
            <person name="Ferry J.G."/>
            <person name="Stingl U."/>
        </authorList>
    </citation>
    <scope>NUCLEOTIDE SEQUENCE [LARGE SCALE GENOMIC DNA]</scope>
    <source>
        <strain evidence="2 3">DSM 2657</strain>
    </source>
</reference>
<dbReference type="GO" id="GO:0051920">
    <property type="term" value="F:peroxiredoxin activity"/>
    <property type="evidence" value="ECO:0007669"/>
    <property type="project" value="InterPro"/>
</dbReference>
<comment type="caution">
    <text evidence="2">The sequence shown here is derived from an EMBL/GenBank/DDBJ whole genome shotgun (WGS) entry which is preliminary data.</text>
</comment>
<name>A0A099SYW5_METMT</name>
<protein>
    <submittedName>
        <fullName evidence="2">4-carboxymuconolactone decarboxylase</fullName>
    </submittedName>
</protein>
<dbReference type="Proteomes" id="UP000029859">
    <property type="component" value="Unassembled WGS sequence"/>
</dbReference>
<proteinExistence type="predicted"/>
<dbReference type="InterPro" id="IPR029032">
    <property type="entry name" value="AhpD-like"/>
</dbReference>
<gene>
    <name evidence="2" type="ORF">LI82_08985</name>
</gene>
<evidence type="ECO:0000313" key="3">
    <source>
        <dbReference type="Proteomes" id="UP000029859"/>
    </source>
</evidence>
<dbReference type="OrthoDB" id="139309at2157"/>
<dbReference type="Gene3D" id="1.20.1290.10">
    <property type="entry name" value="AhpD-like"/>
    <property type="match status" value="1"/>
</dbReference>
<dbReference type="EMBL" id="JRHO01000014">
    <property type="protein sequence ID" value="KGK97884.1"/>
    <property type="molecule type" value="Genomic_DNA"/>
</dbReference>
<dbReference type="InterPro" id="IPR003779">
    <property type="entry name" value="CMD-like"/>
</dbReference>
<dbReference type="GeneID" id="69200645"/>
<organism evidence="2 3">
    <name type="scientific">Methanococcoides methylutens</name>
    <dbReference type="NCBI Taxonomy" id="2226"/>
    <lineage>
        <taxon>Archaea</taxon>
        <taxon>Methanobacteriati</taxon>
        <taxon>Methanobacteriota</taxon>
        <taxon>Stenosarchaea group</taxon>
        <taxon>Methanomicrobia</taxon>
        <taxon>Methanosarcinales</taxon>
        <taxon>Methanosarcinaceae</taxon>
        <taxon>Methanococcoides</taxon>
    </lineage>
</organism>
<dbReference type="AlphaFoldDB" id="A0A099SYW5"/>